<sequence>MKIQKSKPSFSVLVANYNNGPYLKQLVESVKKQSIKDWELIIVDDHSTDDSKKYLETLPRDKRIRILYHEKNMGAAAAFYSAAFAATSEICGLLGADDALVPNALEKVLALHLSKPAASLIYSDYYACDNELKIIGKSGWVAAIPEGESAIVYRTVSNFVTFKKKFYDLTSGFDATFRRAVDQDLYFKLEEVGELLFLNEPLYLYRQNPNGISQMNNSFKAHLWELIAVLKGVNRRIGTRTIKNLRFREILYTIVRFIWIYSSNFRKLGIERKGMAIQFSGVLFRIISKTIGR</sequence>
<dbReference type="Pfam" id="PF00535">
    <property type="entry name" value="Glycos_transf_2"/>
    <property type="match status" value="1"/>
</dbReference>
<accession>A0A2N0B6D5</accession>
<dbReference type="EMBL" id="NPEF02000017">
    <property type="protein sequence ID" value="MDV6236885.1"/>
    <property type="molecule type" value="Genomic_DNA"/>
</dbReference>
<proteinExistence type="predicted"/>
<reference evidence="2" key="3">
    <citation type="submission" date="2023-10" db="EMBL/GenBank/DDBJ databases">
        <authorList>
            <person name="Picardeau M."/>
            <person name="Thibeaux R."/>
        </authorList>
    </citation>
    <scope>NUCLEOTIDE SEQUENCE</scope>
    <source>
        <strain evidence="2">ATI7-C-A5</strain>
    </source>
</reference>
<keyword evidence="4" id="KW-1185">Reference proteome</keyword>
<dbReference type="InterPro" id="IPR029044">
    <property type="entry name" value="Nucleotide-diphossugar_trans"/>
</dbReference>
<evidence type="ECO:0000259" key="1">
    <source>
        <dbReference type="Pfam" id="PF00535"/>
    </source>
</evidence>
<evidence type="ECO:0000313" key="2">
    <source>
        <dbReference type="EMBL" id="MDV6236885.1"/>
    </source>
</evidence>
<dbReference type="Gene3D" id="3.90.550.10">
    <property type="entry name" value="Spore Coat Polysaccharide Biosynthesis Protein SpsA, Chain A"/>
    <property type="match status" value="1"/>
</dbReference>
<dbReference type="InterPro" id="IPR050834">
    <property type="entry name" value="Glycosyltransf_2"/>
</dbReference>
<dbReference type="SUPFAM" id="SSF53448">
    <property type="entry name" value="Nucleotide-diphospho-sugar transferases"/>
    <property type="match status" value="1"/>
</dbReference>
<comment type="caution">
    <text evidence="3">The sequence shown here is derived from an EMBL/GenBank/DDBJ whole genome shotgun (WGS) entry which is preliminary data.</text>
</comment>
<dbReference type="GO" id="GO:0016757">
    <property type="term" value="F:glycosyltransferase activity"/>
    <property type="evidence" value="ECO:0007669"/>
    <property type="project" value="UniProtKB-KW"/>
</dbReference>
<evidence type="ECO:0000313" key="4">
    <source>
        <dbReference type="Proteomes" id="UP000232122"/>
    </source>
</evidence>
<reference evidence="2 4" key="2">
    <citation type="journal article" date="2018" name="Microb. Genom.">
        <title>Deciphering the unexplored Leptospira diversity from soils uncovers genomic evolution to virulence.</title>
        <authorList>
            <person name="Thibeaux R."/>
            <person name="Iraola G."/>
            <person name="Ferres I."/>
            <person name="Bierque E."/>
            <person name="Girault D."/>
            <person name="Soupe-Gilbert M.E."/>
            <person name="Picardeau M."/>
            <person name="Goarant C."/>
        </authorList>
    </citation>
    <scope>NUCLEOTIDE SEQUENCE [LARGE SCALE GENOMIC DNA]</scope>
    <source>
        <strain evidence="2 4">ATI7-C-A5</strain>
    </source>
</reference>
<gene>
    <name evidence="2" type="ORF">CH379_014745</name>
    <name evidence="3" type="ORF">CH379_14915</name>
</gene>
<dbReference type="AlphaFoldDB" id="A0A2N0B6D5"/>
<dbReference type="RefSeq" id="WP_100765431.1">
    <property type="nucleotide sequence ID" value="NZ_NPEF02000017.1"/>
</dbReference>
<feature type="domain" description="Glycosyltransferase 2-like" evidence="1">
    <location>
        <begin position="11"/>
        <end position="149"/>
    </location>
</feature>
<keyword evidence="2" id="KW-0808">Transferase</keyword>
<dbReference type="Proteomes" id="UP000232122">
    <property type="component" value="Unassembled WGS sequence"/>
</dbReference>
<name>A0A2N0B6D5_9LEPT</name>
<keyword evidence="2" id="KW-0328">Glycosyltransferase</keyword>
<dbReference type="InterPro" id="IPR001173">
    <property type="entry name" value="Glyco_trans_2-like"/>
</dbReference>
<reference evidence="3" key="1">
    <citation type="submission" date="2017-07" db="EMBL/GenBank/DDBJ databases">
        <title>Leptospira spp. isolated from tropical soils.</title>
        <authorList>
            <person name="Thibeaux R."/>
            <person name="Iraola G."/>
            <person name="Ferres I."/>
            <person name="Bierque E."/>
            <person name="Girault D."/>
            <person name="Soupe-Gilbert M.-E."/>
            <person name="Picardeau M."/>
            <person name="Goarant C."/>
        </authorList>
    </citation>
    <scope>NUCLEOTIDE SEQUENCE [LARGE SCALE GENOMIC DNA]</scope>
    <source>
        <strain evidence="3">ATI7-C-A5</strain>
    </source>
</reference>
<dbReference type="EMBL" id="NPEF01000170">
    <property type="protein sequence ID" value="PJZ92124.1"/>
    <property type="molecule type" value="Genomic_DNA"/>
</dbReference>
<dbReference type="PANTHER" id="PTHR43685:SF2">
    <property type="entry name" value="GLYCOSYLTRANSFERASE 2-LIKE DOMAIN-CONTAINING PROTEIN"/>
    <property type="match status" value="1"/>
</dbReference>
<dbReference type="OrthoDB" id="305760at2"/>
<dbReference type="PANTHER" id="PTHR43685">
    <property type="entry name" value="GLYCOSYLTRANSFERASE"/>
    <property type="match status" value="1"/>
</dbReference>
<organism evidence="3">
    <name type="scientific">Leptospira ellisii</name>
    <dbReference type="NCBI Taxonomy" id="2023197"/>
    <lineage>
        <taxon>Bacteria</taxon>
        <taxon>Pseudomonadati</taxon>
        <taxon>Spirochaetota</taxon>
        <taxon>Spirochaetia</taxon>
        <taxon>Leptospirales</taxon>
        <taxon>Leptospiraceae</taxon>
        <taxon>Leptospira</taxon>
    </lineage>
</organism>
<evidence type="ECO:0000313" key="3">
    <source>
        <dbReference type="EMBL" id="PJZ92124.1"/>
    </source>
</evidence>
<protein>
    <submittedName>
        <fullName evidence="2">Glycosyltransferase</fullName>
        <ecNumber evidence="2">2.4.-.-</ecNumber>
    </submittedName>
</protein>
<dbReference type="EC" id="2.4.-.-" evidence="2"/>